<sequence length="331" mass="36056">MAENHRPNPAFGKDSIIMQHGVFALLVETLNSLIQVKYQTTKASPFDSHDVIMSVLLAALFTYATASVAEAMLLDRESPYCTLVGNLRLFAGALAAISLLSILDPILGFITSAVWACLFMAVAYESRTEIGNILGLEDDVMVNLAKALEKEGISVFRLDFAGNGESEGSFSFGNYRREADDLRAVIEHFRRATPSRGVSAILGHSKGGDVRYYAAWNLYPSARDAKQSNPATTLSCQFSLLIYISTYATASVAEVMLLARESPYCTLAGSLRLSAGALAVISLLAILDPILGFITYLRRMGLFAYGICPFFEVSKGRENTLELLNENGKEM</sequence>
<proteinExistence type="predicted"/>
<evidence type="ECO:0000313" key="3">
    <source>
        <dbReference type="EMBL" id="KAJ6359876.1"/>
    </source>
</evidence>
<dbReference type="PANTHER" id="PTHR34115">
    <property type="entry name" value="PROTEIN, PUTATIVE-RELATED"/>
    <property type="match status" value="1"/>
</dbReference>
<keyword evidence="4" id="KW-1185">Reference proteome</keyword>
<dbReference type="SUPFAM" id="SSF53474">
    <property type="entry name" value="alpha/beta-Hydrolases"/>
    <property type="match status" value="1"/>
</dbReference>
<keyword evidence="1" id="KW-1133">Transmembrane helix</keyword>
<evidence type="ECO:0000313" key="4">
    <source>
        <dbReference type="Proteomes" id="UP001141253"/>
    </source>
</evidence>
<feature type="transmembrane region" description="Helical" evidence="1">
    <location>
        <begin position="240"/>
        <end position="259"/>
    </location>
</feature>
<dbReference type="InterPro" id="IPR053258">
    <property type="entry name" value="Ca-permeable_cation_channel"/>
</dbReference>
<organism evidence="3 4">
    <name type="scientific">Salix suchowensis</name>
    <dbReference type="NCBI Taxonomy" id="1278906"/>
    <lineage>
        <taxon>Eukaryota</taxon>
        <taxon>Viridiplantae</taxon>
        <taxon>Streptophyta</taxon>
        <taxon>Embryophyta</taxon>
        <taxon>Tracheophyta</taxon>
        <taxon>Spermatophyta</taxon>
        <taxon>Magnoliopsida</taxon>
        <taxon>eudicotyledons</taxon>
        <taxon>Gunneridae</taxon>
        <taxon>Pentapetalae</taxon>
        <taxon>rosids</taxon>
        <taxon>fabids</taxon>
        <taxon>Malpighiales</taxon>
        <taxon>Salicaceae</taxon>
        <taxon>Saliceae</taxon>
        <taxon>Salix</taxon>
    </lineage>
</organism>
<evidence type="ECO:0000259" key="2">
    <source>
        <dbReference type="Pfam" id="PF12146"/>
    </source>
</evidence>
<feature type="transmembrane region" description="Helical" evidence="1">
    <location>
        <begin position="51"/>
        <end position="73"/>
    </location>
</feature>
<gene>
    <name evidence="3" type="ORF">OIU77_003977</name>
</gene>
<evidence type="ECO:0000256" key="1">
    <source>
        <dbReference type="SAM" id="Phobius"/>
    </source>
</evidence>
<dbReference type="Gene3D" id="3.40.50.1820">
    <property type="entry name" value="alpha/beta hydrolase"/>
    <property type="match status" value="1"/>
</dbReference>
<accession>A0ABQ9AU42</accession>
<dbReference type="Pfam" id="PF12146">
    <property type="entry name" value="Hydrolase_4"/>
    <property type="match status" value="1"/>
</dbReference>
<dbReference type="Proteomes" id="UP001141253">
    <property type="component" value="Chromosome 13"/>
</dbReference>
<keyword evidence="1" id="KW-0472">Membrane</keyword>
<reference evidence="3" key="2">
    <citation type="journal article" date="2023" name="Int. J. Mol. Sci.">
        <title>De Novo Assembly and Annotation of 11 Diverse Shrub Willow (Salix) Genomes Reveals Novel Gene Organization in Sex-Linked Regions.</title>
        <authorList>
            <person name="Hyden B."/>
            <person name="Feng K."/>
            <person name="Yates T.B."/>
            <person name="Jawdy S."/>
            <person name="Cereghino C."/>
            <person name="Smart L.B."/>
            <person name="Muchero W."/>
        </authorList>
    </citation>
    <scope>NUCLEOTIDE SEQUENCE</scope>
    <source>
        <tissue evidence="3">Shoot tip</tissue>
    </source>
</reference>
<name>A0ABQ9AU42_9ROSI</name>
<comment type="caution">
    <text evidence="3">The sequence shown here is derived from an EMBL/GenBank/DDBJ whole genome shotgun (WGS) entry which is preliminary data.</text>
</comment>
<feature type="transmembrane region" description="Helical" evidence="1">
    <location>
        <begin position="80"/>
        <end position="100"/>
    </location>
</feature>
<dbReference type="EMBL" id="JAPFFI010000015">
    <property type="protein sequence ID" value="KAJ6359876.1"/>
    <property type="molecule type" value="Genomic_DNA"/>
</dbReference>
<feature type="domain" description="Serine aminopeptidase S33" evidence="2">
    <location>
        <begin position="142"/>
        <end position="221"/>
    </location>
</feature>
<reference evidence="3" key="1">
    <citation type="submission" date="2022-10" db="EMBL/GenBank/DDBJ databases">
        <authorList>
            <person name="Hyden B.L."/>
            <person name="Feng K."/>
            <person name="Yates T."/>
            <person name="Jawdy S."/>
            <person name="Smart L.B."/>
            <person name="Muchero W."/>
        </authorList>
    </citation>
    <scope>NUCLEOTIDE SEQUENCE</scope>
    <source>
        <tissue evidence="3">Shoot tip</tissue>
    </source>
</reference>
<dbReference type="InterPro" id="IPR029058">
    <property type="entry name" value="AB_hydrolase_fold"/>
</dbReference>
<protein>
    <recommendedName>
        <fullName evidence="2">Serine aminopeptidase S33 domain-containing protein</fullName>
    </recommendedName>
</protein>
<keyword evidence="1" id="KW-0812">Transmembrane</keyword>
<dbReference type="InterPro" id="IPR022742">
    <property type="entry name" value="Hydrolase_4"/>
</dbReference>
<dbReference type="PANTHER" id="PTHR34115:SF7">
    <property type="entry name" value="PGG DOMAIN-CONTAINING PROTEIN"/>
    <property type="match status" value="1"/>
</dbReference>
<feature type="transmembrane region" description="Helical" evidence="1">
    <location>
        <begin position="271"/>
        <end position="297"/>
    </location>
</feature>